<dbReference type="Proteomes" id="UP000238642">
    <property type="component" value="Unassembled WGS sequence"/>
</dbReference>
<dbReference type="OrthoDB" id="1319710at2"/>
<dbReference type="AlphaFoldDB" id="A0A2S9JS93"/>
<dbReference type="EMBL" id="PVBS01000001">
    <property type="protein sequence ID" value="PRD56011.1"/>
    <property type="molecule type" value="Genomic_DNA"/>
</dbReference>
<dbReference type="RefSeq" id="WP_105722404.1">
    <property type="nucleotide sequence ID" value="NZ_PVBS01000001.1"/>
</dbReference>
<evidence type="ECO:0008006" key="3">
    <source>
        <dbReference type="Google" id="ProtNLM"/>
    </source>
</evidence>
<sequence length="320" mass="36469">MKPISICLILFFISTGARGQLYSVDGAHSYGLGSNITLGLHLSHVKKFAAYIEANINAGYLYQGNWLGITPQVQYAFKWNTFSTSDRKTSHQLFGSFQIPISLYHGNCGASLNNGLEYNQPFYAFADLSMPAIKNPYRSAISLGLQTIFIFHPGERMKSQRVGTLHLKIREAHVFYQNDGVLPGLPVDNHDRWYTSSAMIAWHRNGHRTVDHFALAYNRFTGYSHLAYEAAKVIGDNQVDYKDLSEIKYNEDYWRFTVGHNHIGNINLRLTNPNFKLMQGQKAVHFLQNMPYHVDNSSPRLSIDVQSQVFISNHLKHEDH</sequence>
<comment type="caution">
    <text evidence="1">The sequence shown here is derived from an EMBL/GenBank/DDBJ whole genome shotgun (WGS) entry which is preliminary data.</text>
</comment>
<reference evidence="1 2" key="1">
    <citation type="submission" date="2018-02" db="EMBL/GenBank/DDBJ databases">
        <title>The draft genome of Sphingobacterium gobiense H7.</title>
        <authorList>
            <person name="Li L."/>
            <person name="Liu L."/>
            <person name="Zhang X."/>
            <person name="Wang T."/>
            <person name="Liang L."/>
        </authorList>
    </citation>
    <scope>NUCLEOTIDE SEQUENCE [LARGE SCALE GENOMIC DNA]</scope>
    <source>
        <strain evidence="1 2">ACCC 05757</strain>
    </source>
</reference>
<proteinExistence type="predicted"/>
<gene>
    <name evidence="1" type="ORF">C5749_01600</name>
</gene>
<keyword evidence="2" id="KW-1185">Reference proteome</keyword>
<evidence type="ECO:0000313" key="1">
    <source>
        <dbReference type="EMBL" id="PRD56011.1"/>
    </source>
</evidence>
<evidence type="ECO:0000313" key="2">
    <source>
        <dbReference type="Proteomes" id="UP000238642"/>
    </source>
</evidence>
<protein>
    <recommendedName>
        <fullName evidence="3">Bacterial toxin 23 domain-containing protein</fullName>
    </recommendedName>
</protein>
<accession>A0A2S9JS93</accession>
<organism evidence="1 2">
    <name type="scientific">Sphingobacterium gobiense</name>
    <dbReference type="NCBI Taxonomy" id="1382456"/>
    <lineage>
        <taxon>Bacteria</taxon>
        <taxon>Pseudomonadati</taxon>
        <taxon>Bacteroidota</taxon>
        <taxon>Sphingobacteriia</taxon>
        <taxon>Sphingobacteriales</taxon>
        <taxon>Sphingobacteriaceae</taxon>
        <taxon>Sphingobacterium</taxon>
    </lineage>
</organism>
<name>A0A2S9JS93_9SPHI</name>